<dbReference type="Proteomes" id="UP000639051">
    <property type="component" value="Unassembled WGS sequence"/>
</dbReference>
<reference evidence="1 2" key="1">
    <citation type="submission" date="2021-01" db="EMBL/GenBank/DDBJ databases">
        <title>Genome public.</title>
        <authorList>
            <person name="Liu C."/>
            <person name="Sun Q."/>
        </authorList>
    </citation>
    <scope>NUCLEOTIDE SEQUENCE [LARGE SCALE GENOMIC DNA]</scope>
    <source>
        <strain evidence="1 2">JC656</strain>
    </source>
</reference>
<proteinExistence type="predicted"/>
<dbReference type="InterPro" id="IPR006311">
    <property type="entry name" value="TAT_signal"/>
</dbReference>
<organism evidence="1 2">
    <name type="scientific">Sinomonas cellulolyticus</name>
    <dbReference type="NCBI Taxonomy" id="2801916"/>
    <lineage>
        <taxon>Bacteria</taxon>
        <taxon>Bacillati</taxon>
        <taxon>Actinomycetota</taxon>
        <taxon>Actinomycetes</taxon>
        <taxon>Micrococcales</taxon>
        <taxon>Micrococcaceae</taxon>
        <taxon>Sinomonas</taxon>
    </lineage>
</organism>
<evidence type="ECO:0000313" key="2">
    <source>
        <dbReference type="Proteomes" id="UP000639051"/>
    </source>
</evidence>
<dbReference type="EMBL" id="JAERRC010000036">
    <property type="protein sequence ID" value="MBL0706869.1"/>
    <property type="molecule type" value="Genomic_DNA"/>
</dbReference>
<evidence type="ECO:0000313" key="1">
    <source>
        <dbReference type="EMBL" id="MBL0706869.1"/>
    </source>
</evidence>
<keyword evidence="2" id="KW-1185">Reference proteome</keyword>
<gene>
    <name evidence="1" type="ORF">JJE72_15335</name>
</gene>
<protein>
    <submittedName>
        <fullName evidence="1">Uncharacterized protein</fullName>
    </submittedName>
</protein>
<sequence>MENRSAPQPTPRRAGLGAACLAALGVGLFGLATLPAEEASAAGIVGGIHYLSAKAPVVKAEGIGED</sequence>
<dbReference type="RefSeq" id="WP_189694152.1">
    <property type="nucleotide sequence ID" value="NZ_BNCM01000008.1"/>
</dbReference>
<name>A0ABS1K5U1_9MICC</name>
<dbReference type="PROSITE" id="PS51318">
    <property type="entry name" value="TAT"/>
    <property type="match status" value="1"/>
</dbReference>
<accession>A0ABS1K5U1</accession>
<comment type="caution">
    <text evidence="1">The sequence shown here is derived from an EMBL/GenBank/DDBJ whole genome shotgun (WGS) entry which is preliminary data.</text>
</comment>